<organism evidence="2 3">
    <name type="scientific">Sinobacterium caligoides</name>
    <dbReference type="NCBI Taxonomy" id="933926"/>
    <lineage>
        <taxon>Bacteria</taxon>
        <taxon>Pseudomonadati</taxon>
        <taxon>Pseudomonadota</taxon>
        <taxon>Gammaproteobacteria</taxon>
        <taxon>Cellvibrionales</taxon>
        <taxon>Spongiibacteraceae</taxon>
        <taxon>Sinobacterium</taxon>
    </lineage>
</organism>
<gene>
    <name evidence="2" type="ORF">EDC56_3029</name>
</gene>
<dbReference type="Gene3D" id="3.40.1260.10">
    <property type="entry name" value="DsrEFH-like"/>
    <property type="match status" value="1"/>
</dbReference>
<keyword evidence="1" id="KW-0732">Signal</keyword>
<dbReference type="Proteomes" id="UP000275394">
    <property type="component" value="Unassembled WGS sequence"/>
</dbReference>
<dbReference type="RefSeq" id="WP_148059428.1">
    <property type="nucleotide sequence ID" value="NZ_RKHR01000006.1"/>
</dbReference>
<comment type="caution">
    <text evidence="2">The sequence shown here is derived from an EMBL/GenBank/DDBJ whole genome shotgun (WGS) entry which is preliminary data.</text>
</comment>
<dbReference type="EMBL" id="RKHR01000006">
    <property type="protein sequence ID" value="ROR98794.1"/>
    <property type="molecule type" value="Genomic_DNA"/>
</dbReference>
<evidence type="ECO:0000256" key="1">
    <source>
        <dbReference type="SAM" id="SignalP"/>
    </source>
</evidence>
<evidence type="ECO:0000313" key="2">
    <source>
        <dbReference type="EMBL" id="ROR98794.1"/>
    </source>
</evidence>
<name>A0A3N2DHD0_9GAMM</name>
<dbReference type="AlphaFoldDB" id="A0A3N2DHD0"/>
<feature type="signal peptide" evidence="1">
    <location>
        <begin position="1"/>
        <end position="28"/>
    </location>
</feature>
<protein>
    <recommendedName>
        <fullName evidence="4">DsrE/DsrF/DsrH-like protein</fullName>
    </recommendedName>
</protein>
<feature type="chain" id="PRO_5018006806" description="DsrE/DsrF/DsrH-like protein" evidence="1">
    <location>
        <begin position="29"/>
        <end position="151"/>
    </location>
</feature>
<dbReference type="OrthoDB" id="5704412at2"/>
<evidence type="ECO:0008006" key="4">
    <source>
        <dbReference type="Google" id="ProtNLM"/>
    </source>
</evidence>
<evidence type="ECO:0000313" key="3">
    <source>
        <dbReference type="Proteomes" id="UP000275394"/>
    </source>
</evidence>
<accession>A0A3N2DHD0</accession>
<proteinExistence type="predicted"/>
<dbReference type="InterPro" id="IPR027396">
    <property type="entry name" value="DsrEFH-like"/>
</dbReference>
<reference evidence="2 3" key="1">
    <citation type="submission" date="2018-11" db="EMBL/GenBank/DDBJ databases">
        <title>Genomic Encyclopedia of Type Strains, Phase IV (KMG-IV): sequencing the most valuable type-strain genomes for metagenomic binning, comparative biology and taxonomic classification.</title>
        <authorList>
            <person name="Goeker M."/>
        </authorList>
    </citation>
    <scope>NUCLEOTIDE SEQUENCE [LARGE SCALE GENOMIC DNA]</scope>
    <source>
        <strain evidence="2 3">DSM 100316</strain>
    </source>
</reference>
<dbReference type="SUPFAM" id="SSF75169">
    <property type="entry name" value="DsrEFH-like"/>
    <property type="match status" value="1"/>
</dbReference>
<sequence>MDRMSTHRSYFLALLALLFLCGSAMSFAAERSPIYLADIRLHSAAELKLLLLRADALYRQSDKRSSVSEPVTFILHGDEARVFLQSRYRQNQALVDLAAKLTALKVIEISVCETWLGGEGLEASSLVPFVGTVESGLEALEAIKQRPFRYF</sequence>
<keyword evidence="3" id="KW-1185">Reference proteome</keyword>